<proteinExistence type="predicted"/>
<sequence>MILCASGSTEPSSSTLHPTSSVVTNSLDNRCFLLILREEQHCCDAAQPITLKEVVCAINTISFTNSAHSIFINTVTKLSLSKLFMICCREQFWKIIVWLDIPLDISDQESIGFLLAQIDNSIQYGEDVEPQDPNDQYFEEDEDADDGAFDNYNN</sequence>
<dbReference type="GeneID" id="31367091"/>
<feature type="region of interest" description="Disordered" evidence="1">
    <location>
        <begin position="129"/>
        <end position="154"/>
    </location>
</feature>
<dbReference type="EMBL" id="ADBJ01000062">
    <property type="protein sequence ID" value="EFA74654.1"/>
    <property type="molecule type" value="Genomic_DNA"/>
</dbReference>
<protein>
    <submittedName>
        <fullName evidence="2">Uncharacterized protein</fullName>
    </submittedName>
</protein>
<comment type="caution">
    <text evidence="2">The sequence shown here is derived from an EMBL/GenBank/DDBJ whole genome shotgun (WGS) entry which is preliminary data.</text>
</comment>
<dbReference type="InParanoid" id="D3BV97"/>
<organism evidence="2 3">
    <name type="scientific">Heterostelium pallidum (strain ATCC 26659 / Pp 5 / PN500)</name>
    <name type="common">Cellular slime mold</name>
    <name type="synonym">Polysphondylium pallidum</name>
    <dbReference type="NCBI Taxonomy" id="670386"/>
    <lineage>
        <taxon>Eukaryota</taxon>
        <taxon>Amoebozoa</taxon>
        <taxon>Evosea</taxon>
        <taxon>Eumycetozoa</taxon>
        <taxon>Dictyostelia</taxon>
        <taxon>Acytosteliales</taxon>
        <taxon>Acytosteliaceae</taxon>
        <taxon>Heterostelium</taxon>
    </lineage>
</organism>
<dbReference type="RefSeq" id="XP_020426788.1">
    <property type="nucleotide sequence ID" value="XM_020582372.1"/>
</dbReference>
<evidence type="ECO:0000313" key="3">
    <source>
        <dbReference type="Proteomes" id="UP000001396"/>
    </source>
</evidence>
<reference evidence="2 3" key="1">
    <citation type="journal article" date="2011" name="Genome Res.">
        <title>Phylogeny-wide analysis of social amoeba genomes highlights ancient origins for complex intercellular communication.</title>
        <authorList>
            <person name="Heidel A.J."/>
            <person name="Lawal H.M."/>
            <person name="Felder M."/>
            <person name="Schilde C."/>
            <person name="Helps N.R."/>
            <person name="Tunggal B."/>
            <person name="Rivero F."/>
            <person name="John U."/>
            <person name="Schleicher M."/>
            <person name="Eichinger L."/>
            <person name="Platzer M."/>
            <person name="Noegel A.A."/>
            <person name="Schaap P."/>
            <person name="Gloeckner G."/>
        </authorList>
    </citation>
    <scope>NUCLEOTIDE SEQUENCE [LARGE SCALE GENOMIC DNA]</scope>
    <source>
        <strain evidence="3">ATCC 26659 / Pp 5 / PN500</strain>
    </source>
</reference>
<name>D3BV97_HETP5</name>
<evidence type="ECO:0000313" key="2">
    <source>
        <dbReference type="EMBL" id="EFA74654.1"/>
    </source>
</evidence>
<gene>
    <name evidence="2" type="ORF">PPL_11623</name>
</gene>
<dbReference type="AlphaFoldDB" id="D3BV97"/>
<dbReference type="Proteomes" id="UP000001396">
    <property type="component" value="Unassembled WGS sequence"/>
</dbReference>
<keyword evidence="3" id="KW-1185">Reference proteome</keyword>
<feature type="compositionally biased region" description="Acidic residues" evidence="1">
    <location>
        <begin position="129"/>
        <end position="148"/>
    </location>
</feature>
<accession>D3BV97</accession>
<evidence type="ECO:0000256" key="1">
    <source>
        <dbReference type="SAM" id="MobiDB-lite"/>
    </source>
</evidence>